<feature type="domain" description="Gfo/Idh/MocA-like oxidoreductase N-terminal" evidence="2">
    <location>
        <begin position="36"/>
        <end position="160"/>
    </location>
</feature>
<dbReference type="PANTHER" id="PTHR43818">
    <property type="entry name" value="BCDNA.GH03377"/>
    <property type="match status" value="1"/>
</dbReference>
<evidence type="ECO:0000313" key="3">
    <source>
        <dbReference type="EMBL" id="ADY58532.1"/>
    </source>
</evidence>
<dbReference type="Gene3D" id="3.30.360.10">
    <property type="entry name" value="Dihydrodipicolinate Reductase, domain 2"/>
    <property type="match status" value="1"/>
</dbReference>
<dbReference type="KEGG" id="pbs:Plabr_0909"/>
<keyword evidence="1" id="KW-0560">Oxidoreductase</keyword>
<evidence type="ECO:0000256" key="1">
    <source>
        <dbReference type="ARBA" id="ARBA00023002"/>
    </source>
</evidence>
<name>F0SIE3_RUBBR</name>
<sequence length="401" mass="43542">MNQINRRDFQRYALSGAAGLAAWQFSGIARAEQTPLRVAVIGHTGRGNFGHAIDTMWQHLPGTKLVAVADANEAGLSAARKRFPDAAAFADYHKMLAETEPDLVAVGPRFTDQHLEMCLAGIECGARGVYVEKPFCQTPAQADEIVAAADEHTVKLAVAHRNRYHPTLPVVKQLVEDGEIGQLLEVRARGKEDSRGGCQDTWVLGSHIFNAAAFLVGQPRTVSGRLYQDDRPCTAADIRDGAEGIGPIAGNRLHARFEMENGRPLYFDSIQNHGDRQTGFGFQLIGTKGVIDLRMDQVTLAHIRRGHPFNPAASSGPWIPITSQGIEQPETESKLSFRNVYHLDAAGDLLAAIAEDRAPLCDAKAGRTTVEMICGIFGSHTQEGAEVSFPLEDRTHPLAQG</sequence>
<dbReference type="OrthoDB" id="9776544at2"/>
<dbReference type="Pfam" id="PF01408">
    <property type="entry name" value="GFO_IDH_MocA"/>
    <property type="match status" value="1"/>
</dbReference>
<dbReference type="GO" id="GO:0016491">
    <property type="term" value="F:oxidoreductase activity"/>
    <property type="evidence" value="ECO:0007669"/>
    <property type="project" value="UniProtKB-KW"/>
</dbReference>
<dbReference type="InterPro" id="IPR000683">
    <property type="entry name" value="Gfo/Idh/MocA-like_OxRdtase_N"/>
</dbReference>
<dbReference type="SUPFAM" id="SSF51735">
    <property type="entry name" value="NAD(P)-binding Rossmann-fold domains"/>
    <property type="match status" value="1"/>
</dbReference>
<keyword evidence="4" id="KW-1185">Reference proteome</keyword>
<evidence type="ECO:0000313" key="4">
    <source>
        <dbReference type="Proteomes" id="UP000006860"/>
    </source>
</evidence>
<dbReference type="STRING" id="756272.Plabr_0909"/>
<dbReference type="HOGENOM" id="CLU_701839_0_0_0"/>
<dbReference type="Gene3D" id="3.40.50.720">
    <property type="entry name" value="NAD(P)-binding Rossmann-like Domain"/>
    <property type="match status" value="1"/>
</dbReference>
<gene>
    <name evidence="3" type="ordered locus">Plabr_0909</name>
</gene>
<dbReference type="InterPro" id="IPR036291">
    <property type="entry name" value="NAD(P)-bd_dom_sf"/>
</dbReference>
<dbReference type="Proteomes" id="UP000006860">
    <property type="component" value="Chromosome"/>
</dbReference>
<accession>F0SIE3</accession>
<dbReference type="PROSITE" id="PS51318">
    <property type="entry name" value="TAT"/>
    <property type="match status" value="1"/>
</dbReference>
<evidence type="ECO:0000259" key="2">
    <source>
        <dbReference type="Pfam" id="PF01408"/>
    </source>
</evidence>
<dbReference type="EMBL" id="CP002546">
    <property type="protein sequence ID" value="ADY58532.1"/>
    <property type="molecule type" value="Genomic_DNA"/>
</dbReference>
<dbReference type="InterPro" id="IPR006311">
    <property type="entry name" value="TAT_signal"/>
</dbReference>
<dbReference type="RefSeq" id="WP_013627270.1">
    <property type="nucleotide sequence ID" value="NC_015174.1"/>
</dbReference>
<dbReference type="GO" id="GO:0000166">
    <property type="term" value="F:nucleotide binding"/>
    <property type="evidence" value="ECO:0007669"/>
    <property type="project" value="InterPro"/>
</dbReference>
<reference evidence="4" key="1">
    <citation type="submission" date="2011-02" db="EMBL/GenBank/DDBJ databases">
        <title>The complete genome of Planctomyces brasiliensis DSM 5305.</title>
        <authorList>
            <person name="Lucas S."/>
            <person name="Copeland A."/>
            <person name="Lapidus A."/>
            <person name="Bruce D."/>
            <person name="Goodwin L."/>
            <person name="Pitluck S."/>
            <person name="Kyrpides N."/>
            <person name="Mavromatis K."/>
            <person name="Pagani I."/>
            <person name="Ivanova N."/>
            <person name="Ovchinnikova G."/>
            <person name="Lu M."/>
            <person name="Detter J.C."/>
            <person name="Han C."/>
            <person name="Land M."/>
            <person name="Hauser L."/>
            <person name="Markowitz V."/>
            <person name="Cheng J.-F."/>
            <person name="Hugenholtz P."/>
            <person name="Woyke T."/>
            <person name="Wu D."/>
            <person name="Tindall B."/>
            <person name="Pomrenke H.G."/>
            <person name="Brambilla E."/>
            <person name="Klenk H.-P."/>
            <person name="Eisen J.A."/>
        </authorList>
    </citation>
    <scope>NUCLEOTIDE SEQUENCE [LARGE SCALE GENOMIC DNA]</scope>
    <source>
        <strain evidence="4">ATCC 49424 / DSM 5305 / JCM 21570 / NBRC 103401 / IFAM 1448</strain>
    </source>
</reference>
<dbReference type="eggNOG" id="COG0673">
    <property type="taxonomic scope" value="Bacteria"/>
</dbReference>
<protein>
    <submittedName>
        <fullName evidence="3">Oxidoreductase domain protein</fullName>
    </submittedName>
</protein>
<dbReference type="PANTHER" id="PTHR43818:SF11">
    <property type="entry name" value="BCDNA.GH03377"/>
    <property type="match status" value="1"/>
</dbReference>
<dbReference type="AlphaFoldDB" id="F0SIE3"/>
<dbReference type="SUPFAM" id="SSF55347">
    <property type="entry name" value="Glyceraldehyde-3-phosphate dehydrogenase-like, C-terminal domain"/>
    <property type="match status" value="1"/>
</dbReference>
<dbReference type="InterPro" id="IPR050463">
    <property type="entry name" value="Gfo/Idh/MocA_oxidrdct_glycsds"/>
</dbReference>
<organism evidence="3 4">
    <name type="scientific">Rubinisphaera brasiliensis (strain ATCC 49424 / DSM 5305 / JCM 21570 / IAM 15109 / NBRC 103401 / IFAM 1448)</name>
    <name type="common">Planctomyces brasiliensis</name>
    <dbReference type="NCBI Taxonomy" id="756272"/>
    <lineage>
        <taxon>Bacteria</taxon>
        <taxon>Pseudomonadati</taxon>
        <taxon>Planctomycetota</taxon>
        <taxon>Planctomycetia</taxon>
        <taxon>Planctomycetales</taxon>
        <taxon>Planctomycetaceae</taxon>
        <taxon>Rubinisphaera</taxon>
    </lineage>
</organism>
<proteinExistence type="predicted"/>